<dbReference type="InterPro" id="IPR000014">
    <property type="entry name" value="PAS"/>
</dbReference>
<feature type="coiled-coil region" evidence="6">
    <location>
        <begin position="792"/>
        <end position="826"/>
    </location>
</feature>
<dbReference type="PROSITE" id="PS50109">
    <property type="entry name" value="HIS_KIN"/>
    <property type="match status" value="1"/>
</dbReference>
<name>A0ABX2L5R4_9EURY</name>
<evidence type="ECO:0000313" key="12">
    <source>
        <dbReference type="Proteomes" id="UP001016761"/>
    </source>
</evidence>
<dbReference type="InterPro" id="IPR052162">
    <property type="entry name" value="Sensor_kinase/Photoreceptor"/>
</dbReference>
<dbReference type="Pfam" id="PF00989">
    <property type="entry name" value="PAS"/>
    <property type="match status" value="1"/>
</dbReference>
<dbReference type="Pfam" id="PF13426">
    <property type="entry name" value="PAS_9"/>
    <property type="match status" value="1"/>
</dbReference>
<dbReference type="SMART" id="SM00387">
    <property type="entry name" value="HATPase_c"/>
    <property type="match status" value="1"/>
</dbReference>
<evidence type="ECO:0000256" key="5">
    <source>
        <dbReference type="ARBA" id="ARBA00022777"/>
    </source>
</evidence>
<dbReference type="SMART" id="SM00091">
    <property type="entry name" value="PAS"/>
    <property type="match status" value="4"/>
</dbReference>
<dbReference type="EC" id="2.7.13.3" evidence="2"/>
<evidence type="ECO:0000313" key="11">
    <source>
        <dbReference type="EMBL" id="NUC71590.1"/>
    </source>
</evidence>
<dbReference type="InterPro" id="IPR029016">
    <property type="entry name" value="GAF-like_dom_sf"/>
</dbReference>
<accession>A0ABX2L5R4</accession>
<organism evidence="11 12">
    <name type="scientific">Haloterrigena gelatinilytica</name>
    <dbReference type="NCBI Taxonomy" id="2741724"/>
    <lineage>
        <taxon>Archaea</taxon>
        <taxon>Methanobacteriati</taxon>
        <taxon>Methanobacteriota</taxon>
        <taxon>Stenosarchaea group</taxon>
        <taxon>Halobacteria</taxon>
        <taxon>Halobacteriales</taxon>
        <taxon>Natrialbaceae</taxon>
        <taxon>Haloterrigena</taxon>
    </lineage>
</organism>
<protein>
    <recommendedName>
        <fullName evidence="2">histidine kinase</fullName>
        <ecNumber evidence="2">2.7.13.3</ecNumber>
    </recommendedName>
</protein>
<dbReference type="InterPro" id="IPR013655">
    <property type="entry name" value="PAS_fold_3"/>
</dbReference>
<dbReference type="SUPFAM" id="SSF55874">
    <property type="entry name" value="ATPase domain of HSP90 chaperone/DNA topoisomerase II/histidine kinase"/>
    <property type="match status" value="1"/>
</dbReference>
<keyword evidence="12" id="KW-1185">Reference proteome</keyword>
<dbReference type="Pfam" id="PF13185">
    <property type="entry name" value="GAF_2"/>
    <property type="match status" value="1"/>
</dbReference>
<dbReference type="RefSeq" id="WP_174679588.1">
    <property type="nucleotide sequence ID" value="NZ_JABUQZ010000001.1"/>
</dbReference>
<dbReference type="InterPro" id="IPR000700">
    <property type="entry name" value="PAS-assoc_C"/>
</dbReference>
<dbReference type="SUPFAM" id="SSF55781">
    <property type="entry name" value="GAF domain-like"/>
    <property type="match status" value="1"/>
</dbReference>
<dbReference type="PANTHER" id="PTHR43304:SF1">
    <property type="entry name" value="PAC DOMAIN-CONTAINING PROTEIN"/>
    <property type="match status" value="1"/>
</dbReference>
<dbReference type="InterPro" id="IPR036097">
    <property type="entry name" value="HisK_dim/P_sf"/>
</dbReference>
<dbReference type="Pfam" id="PF08448">
    <property type="entry name" value="PAS_4"/>
    <property type="match status" value="2"/>
</dbReference>
<feature type="region of interest" description="Disordered" evidence="7">
    <location>
        <begin position="1026"/>
        <end position="1046"/>
    </location>
</feature>
<evidence type="ECO:0000256" key="7">
    <source>
        <dbReference type="SAM" id="MobiDB-lite"/>
    </source>
</evidence>
<keyword evidence="4" id="KW-0808">Transferase</keyword>
<evidence type="ECO:0000256" key="3">
    <source>
        <dbReference type="ARBA" id="ARBA00022553"/>
    </source>
</evidence>
<evidence type="ECO:0000256" key="6">
    <source>
        <dbReference type="SAM" id="Coils"/>
    </source>
</evidence>
<comment type="catalytic activity">
    <reaction evidence="1">
        <text>ATP + protein L-histidine = ADP + protein N-phospho-L-histidine.</text>
        <dbReference type="EC" id="2.7.13.3"/>
    </reaction>
</comment>
<dbReference type="Pfam" id="PF00512">
    <property type="entry name" value="HisKA"/>
    <property type="match status" value="1"/>
</dbReference>
<evidence type="ECO:0000259" key="10">
    <source>
        <dbReference type="PROSITE" id="PS50113"/>
    </source>
</evidence>
<dbReference type="PRINTS" id="PR00344">
    <property type="entry name" value="BCTRLSENSOR"/>
</dbReference>
<dbReference type="Gene3D" id="2.10.70.100">
    <property type="match status" value="1"/>
</dbReference>
<comment type="caution">
    <text evidence="11">The sequence shown here is derived from an EMBL/GenBank/DDBJ whole genome shotgun (WGS) entry which is preliminary data.</text>
</comment>
<dbReference type="SMART" id="SM00086">
    <property type="entry name" value="PAC"/>
    <property type="match status" value="4"/>
</dbReference>
<feature type="coiled-coil region" evidence="6">
    <location>
        <begin position="667"/>
        <end position="697"/>
    </location>
</feature>
<dbReference type="Pfam" id="PF02518">
    <property type="entry name" value="HATPase_c"/>
    <property type="match status" value="1"/>
</dbReference>
<dbReference type="Gene3D" id="3.30.450.20">
    <property type="entry name" value="PAS domain"/>
    <property type="match status" value="5"/>
</dbReference>
<feature type="domain" description="PAS" evidence="9">
    <location>
        <begin position="436"/>
        <end position="481"/>
    </location>
</feature>
<proteinExistence type="predicted"/>
<dbReference type="InterPro" id="IPR003661">
    <property type="entry name" value="HisK_dim/P_dom"/>
</dbReference>
<dbReference type="Pfam" id="PF08447">
    <property type="entry name" value="PAS_3"/>
    <property type="match status" value="1"/>
</dbReference>
<feature type="domain" description="Histidine kinase" evidence="8">
    <location>
        <begin position="826"/>
        <end position="1042"/>
    </location>
</feature>
<feature type="domain" description="PAC" evidence="10">
    <location>
        <begin position="388"/>
        <end position="439"/>
    </location>
</feature>
<keyword evidence="6" id="KW-0175">Coiled coil</keyword>
<dbReference type="CDD" id="cd00130">
    <property type="entry name" value="PAS"/>
    <property type="match status" value="4"/>
</dbReference>
<dbReference type="Gene3D" id="1.10.287.130">
    <property type="match status" value="1"/>
</dbReference>
<dbReference type="Proteomes" id="UP001016761">
    <property type="component" value="Unassembled WGS sequence"/>
</dbReference>
<dbReference type="InterPro" id="IPR035965">
    <property type="entry name" value="PAS-like_dom_sf"/>
</dbReference>
<dbReference type="InterPro" id="IPR013767">
    <property type="entry name" value="PAS_fold"/>
</dbReference>
<evidence type="ECO:0000259" key="9">
    <source>
        <dbReference type="PROSITE" id="PS50112"/>
    </source>
</evidence>
<dbReference type="NCBIfam" id="TIGR00229">
    <property type="entry name" value="sensory_box"/>
    <property type="match status" value="4"/>
</dbReference>
<keyword evidence="5" id="KW-0418">Kinase</keyword>
<evidence type="ECO:0000256" key="1">
    <source>
        <dbReference type="ARBA" id="ARBA00000085"/>
    </source>
</evidence>
<dbReference type="SMART" id="SM00388">
    <property type="entry name" value="HisKA"/>
    <property type="match status" value="1"/>
</dbReference>
<dbReference type="InterPro" id="IPR005467">
    <property type="entry name" value="His_kinase_dom"/>
</dbReference>
<dbReference type="InterPro" id="IPR001610">
    <property type="entry name" value="PAC"/>
</dbReference>
<feature type="domain" description="PAS" evidence="9">
    <location>
        <begin position="199"/>
        <end position="262"/>
    </location>
</feature>
<dbReference type="PROSITE" id="PS50112">
    <property type="entry name" value="PAS"/>
    <property type="match status" value="4"/>
</dbReference>
<dbReference type="InterPro" id="IPR003018">
    <property type="entry name" value="GAF"/>
</dbReference>
<sequence length="1046" mass="116754">MESPSPIEAELESRLRQQEAVAELGQRALEPADLDGLIDDAAAAVTDALGAEYCGVLEVLPDGDGDAASLRGGVGWRSGVVGSTTVPAGRESLVGVTLRTDDPVIVEDRRCDGAVFDAELLASHDVTSGISVPVGSAGEPWGVLGAYSSDQRTFTERDATFLRGVANVIAGAIDRAENDRRLREREARLERYTEYTDGILDAVDDVFYVVDETGDVQRWNETLNAVTGYTDAEIESMRALEFIAEEDRERAAEEIRAVFETGSARLEVGLLTKGGERIPYEFVAVGLENPEGTRVLAGIGRDVTERKQRERELAKYETIVETMSDGIYVKGEDGRFTMVNEAYARMTGYDRGDLVGEHASLVVDEAAIEESKKRLTTAGEGKSDVENPVMEAKLQRADGDRVPVEGTFATRRTEDGRQEEIGVVRDITERKRREQERRRVVRALEAAREGISLLDENGAFIYVNDAYAETFRYEPEEMIGEHWDDLGIEADSSRFVDDILPRISAEGQWSGTTTCVRSDGTTFLSQHSLTETDDGELICLVRDITEQRERERDLQAVRTQLDIATEAASVGIWTWDVREDVVTADDYLASTYGMDPELAADGAPMDAFYESIHEDDRARTRERLERAVEETGELEAEYRVRDANGDLVWVVARGEVEYDDDGTPVRLDGAISDITELKRRERQLEESERRYRTLAEHFPNGAVGVYDENLRYTLIEGAVLGDTLPEAEQMEGERMSAVFPDDVCRQLAPLYRAAIEDGETDSTTITFDGEHWQIWAAPLRDADGEIFAGLSLAQEITERVERERRLEELIDRLEESNERLEQFAYAASHDLQEPLRMVSSYLRLIESRYADVLDEDGREFIDFAVDGAERMRDMIDGLLAYSRVERGGDPFEPVDLDGVLENVLEDLQVRIEETDAEISAEELPRVAGDRDQLRQLFQNLLENALEYSGDEPPRVHVSARRRAGRDDRWVIAVRDEGIGIDPDDADEIFEVFESLHSRGEHDGTGIGLALCERIVERHGGEIRLESEPGEGSTFAVTLPAADKREP</sequence>
<dbReference type="InterPro" id="IPR013656">
    <property type="entry name" value="PAS_4"/>
</dbReference>
<evidence type="ECO:0000256" key="2">
    <source>
        <dbReference type="ARBA" id="ARBA00012438"/>
    </source>
</evidence>
<dbReference type="InterPro" id="IPR003594">
    <property type="entry name" value="HATPase_dom"/>
</dbReference>
<dbReference type="InterPro" id="IPR036890">
    <property type="entry name" value="HATPase_C_sf"/>
</dbReference>
<feature type="domain" description="PAS" evidence="9">
    <location>
        <begin position="557"/>
        <end position="631"/>
    </location>
</feature>
<dbReference type="PROSITE" id="PS50113">
    <property type="entry name" value="PAC"/>
    <property type="match status" value="4"/>
</dbReference>
<dbReference type="Gene3D" id="3.30.565.10">
    <property type="entry name" value="Histidine kinase-like ATPase, C-terminal domain"/>
    <property type="match status" value="1"/>
</dbReference>
<feature type="domain" description="PAC" evidence="10">
    <location>
        <begin position="634"/>
        <end position="686"/>
    </location>
</feature>
<dbReference type="PANTHER" id="PTHR43304">
    <property type="entry name" value="PHYTOCHROME-LIKE PROTEIN CPH1"/>
    <property type="match status" value="1"/>
</dbReference>
<dbReference type="Gene3D" id="3.30.450.40">
    <property type="match status" value="1"/>
</dbReference>
<dbReference type="EMBL" id="JABUQZ010000001">
    <property type="protein sequence ID" value="NUC71590.1"/>
    <property type="molecule type" value="Genomic_DNA"/>
</dbReference>
<dbReference type="InterPro" id="IPR004358">
    <property type="entry name" value="Sig_transdc_His_kin-like_C"/>
</dbReference>
<dbReference type="CDD" id="cd00082">
    <property type="entry name" value="HisKA"/>
    <property type="match status" value="1"/>
</dbReference>
<gene>
    <name evidence="11" type="ORF">HTZ84_04565</name>
</gene>
<feature type="domain" description="PAC" evidence="10">
    <location>
        <begin position="758"/>
        <end position="808"/>
    </location>
</feature>
<dbReference type="SUPFAM" id="SSF47384">
    <property type="entry name" value="Homodimeric domain of signal transducing histidine kinase"/>
    <property type="match status" value="1"/>
</dbReference>
<reference evidence="11 12" key="1">
    <citation type="submission" date="2020-06" db="EMBL/GenBank/DDBJ databases">
        <title>Haloterrigena sp. nov., an extremely halophilic archaeon isolated from a saline sediment.</title>
        <authorList>
            <person name="Liu B.-B."/>
        </authorList>
    </citation>
    <scope>NUCLEOTIDE SEQUENCE [LARGE SCALE GENOMIC DNA]</scope>
    <source>
        <strain evidence="11 12">SYSU A558-1</strain>
    </source>
</reference>
<feature type="domain" description="PAC" evidence="10">
    <location>
        <begin position="264"/>
        <end position="315"/>
    </location>
</feature>
<feature type="domain" description="PAS" evidence="9">
    <location>
        <begin position="312"/>
        <end position="357"/>
    </location>
</feature>
<dbReference type="SUPFAM" id="SSF55785">
    <property type="entry name" value="PYP-like sensor domain (PAS domain)"/>
    <property type="match status" value="5"/>
</dbReference>
<keyword evidence="3" id="KW-0597">Phosphoprotein</keyword>
<evidence type="ECO:0000256" key="4">
    <source>
        <dbReference type="ARBA" id="ARBA00022679"/>
    </source>
</evidence>
<dbReference type="SMART" id="SM00065">
    <property type="entry name" value="GAF"/>
    <property type="match status" value="1"/>
</dbReference>
<evidence type="ECO:0000259" key="8">
    <source>
        <dbReference type="PROSITE" id="PS50109"/>
    </source>
</evidence>